<dbReference type="Proteomes" id="UP001139516">
    <property type="component" value="Unassembled WGS sequence"/>
</dbReference>
<dbReference type="Gene3D" id="1.10.443.10">
    <property type="entry name" value="Intergrase catalytic core"/>
    <property type="match status" value="1"/>
</dbReference>
<dbReference type="GO" id="GO:0006310">
    <property type="term" value="P:DNA recombination"/>
    <property type="evidence" value="ECO:0007669"/>
    <property type="project" value="UniProtKB-KW"/>
</dbReference>
<dbReference type="Pfam" id="PF22022">
    <property type="entry name" value="Phage_int_M"/>
    <property type="match status" value="1"/>
</dbReference>
<evidence type="ECO:0000256" key="1">
    <source>
        <dbReference type="ARBA" id="ARBA00008857"/>
    </source>
</evidence>
<dbReference type="EMBL" id="JALPRX010000095">
    <property type="protein sequence ID" value="MCK8786766.1"/>
    <property type="molecule type" value="Genomic_DNA"/>
</dbReference>
<dbReference type="InterPro" id="IPR053876">
    <property type="entry name" value="Phage_int_M"/>
</dbReference>
<dbReference type="AlphaFoldDB" id="A0A9X1YIE0"/>
<keyword evidence="2" id="KW-0229">DNA integration</keyword>
<evidence type="ECO:0000259" key="7">
    <source>
        <dbReference type="PROSITE" id="PS51900"/>
    </source>
</evidence>
<protein>
    <submittedName>
        <fullName evidence="8">Integrase arm-type DNA-binding domain-containing protein</fullName>
    </submittedName>
</protein>
<dbReference type="PROSITE" id="PS51900">
    <property type="entry name" value="CB"/>
    <property type="match status" value="1"/>
</dbReference>
<dbReference type="SUPFAM" id="SSF56349">
    <property type="entry name" value="DNA breaking-rejoining enzymes"/>
    <property type="match status" value="1"/>
</dbReference>
<evidence type="ECO:0000256" key="5">
    <source>
        <dbReference type="PROSITE-ProRule" id="PRU01248"/>
    </source>
</evidence>
<dbReference type="Gene3D" id="3.30.160.390">
    <property type="entry name" value="Integrase, DNA-binding domain"/>
    <property type="match status" value="1"/>
</dbReference>
<evidence type="ECO:0000259" key="6">
    <source>
        <dbReference type="PROSITE" id="PS51898"/>
    </source>
</evidence>
<evidence type="ECO:0000313" key="8">
    <source>
        <dbReference type="EMBL" id="MCK8786766.1"/>
    </source>
</evidence>
<proteinExistence type="inferred from homology"/>
<evidence type="ECO:0000256" key="4">
    <source>
        <dbReference type="ARBA" id="ARBA00023172"/>
    </source>
</evidence>
<sequence length="423" mass="46712">MRRDLTDAFLRALTPPASGRLEIRDARVIGLVLRLTAEGRATWSIRTRTRDGKQTRPTIGTWPAMGIAEARRTAQARLVEVQRGGDPVAEAQAARSARKAKAAEQSVADRIQEWIRARERDRVKPLAHTTVAQYRSMLTNEVVPKLGKLPLRDTTREQWAGIVAAKRRGAPATAALLYRTISSFLSYAEAHGWIPIHLLPRKGAATLAPAVSSRSRVLTDSELQAIWRAADRQGPKPRAFVHLLILTTARRTEVADIATGEVDLASGHWTIPKERAKNGQAITLPLSDLALVALRAVWPEHGERAGTGWRLLGRIRGSGFQGWSKLKQRIDAASGVTGWRWHDLRRTARTGMARIGVPREHAELAINHISGRTKLERTYDRHDYGPEILAAVGRWQAHLAGLVAPQPSAEVVPLASRKPPRKA</sequence>
<evidence type="ECO:0000256" key="2">
    <source>
        <dbReference type="ARBA" id="ARBA00022908"/>
    </source>
</evidence>
<dbReference type="Gene3D" id="1.10.150.130">
    <property type="match status" value="1"/>
</dbReference>
<comment type="caution">
    <text evidence="8">The sequence shown here is derived from an EMBL/GenBank/DDBJ whole genome shotgun (WGS) entry which is preliminary data.</text>
</comment>
<evidence type="ECO:0000256" key="3">
    <source>
        <dbReference type="ARBA" id="ARBA00023125"/>
    </source>
</evidence>
<keyword evidence="4" id="KW-0233">DNA recombination</keyword>
<keyword evidence="9" id="KW-1185">Reference proteome</keyword>
<keyword evidence="3 5" id="KW-0238">DNA-binding</keyword>
<dbReference type="Pfam" id="PF13356">
    <property type="entry name" value="Arm-DNA-bind_3"/>
    <property type="match status" value="1"/>
</dbReference>
<dbReference type="PANTHER" id="PTHR30629:SF2">
    <property type="entry name" value="PROPHAGE INTEGRASE INTS-RELATED"/>
    <property type="match status" value="1"/>
</dbReference>
<gene>
    <name evidence="8" type="ORF">M0638_20550</name>
</gene>
<dbReference type="GO" id="GO:0015074">
    <property type="term" value="P:DNA integration"/>
    <property type="evidence" value="ECO:0007669"/>
    <property type="project" value="UniProtKB-KW"/>
</dbReference>
<dbReference type="PROSITE" id="PS51898">
    <property type="entry name" value="TYR_RECOMBINASE"/>
    <property type="match status" value="1"/>
</dbReference>
<dbReference type="InterPro" id="IPR011010">
    <property type="entry name" value="DNA_brk_join_enz"/>
</dbReference>
<reference evidence="8" key="1">
    <citation type="submission" date="2022-04" db="EMBL/GenBank/DDBJ databases">
        <title>Roseomonas acroporae sp. nov., isolated from coral Acropora digitifera.</title>
        <authorList>
            <person name="Sun H."/>
        </authorList>
    </citation>
    <scope>NUCLEOTIDE SEQUENCE</scope>
    <source>
        <strain evidence="8">NAR14</strain>
    </source>
</reference>
<dbReference type="InterPro" id="IPR044068">
    <property type="entry name" value="CB"/>
</dbReference>
<dbReference type="InterPro" id="IPR002104">
    <property type="entry name" value="Integrase_catalytic"/>
</dbReference>
<dbReference type="GO" id="GO:0003677">
    <property type="term" value="F:DNA binding"/>
    <property type="evidence" value="ECO:0007669"/>
    <property type="project" value="UniProtKB-UniRule"/>
</dbReference>
<dbReference type="InterPro" id="IPR038488">
    <property type="entry name" value="Integrase_DNA-bd_sf"/>
</dbReference>
<feature type="domain" description="Core-binding (CB)" evidence="7">
    <location>
        <begin position="105"/>
        <end position="189"/>
    </location>
</feature>
<dbReference type="InterPro" id="IPR025166">
    <property type="entry name" value="Integrase_DNA_bind_dom"/>
</dbReference>
<dbReference type="PANTHER" id="PTHR30629">
    <property type="entry name" value="PROPHAGE INTEGRASE"/>
    <property type="match status" value="1"/>
</dbReference>
<dbReference type="InterPro" id="IPR013762">
    <property type="entry name" value="Integrase-like_cat_sf"/>
</dbReference>
<feature type="domain" description="Tyr recombinase" evidence="6">
    <location>
        <begin position="213"/>
        <end position="394"/>
    </location>
</feature>
<organism evidence="8 9">
    <name type="scientific">Roseomonas acroporae</name>
    <dbReference type="NCBI Taxonomy" id="2937791"/>
    <lineage>
        <taxon>Bacteria</taxon>
        <taxon>Pseudomonadati</taxon>
        <taxon>Pseudomonadota</taxon>
        <taxon>Alphaproteobacteria</taxon>
        <taxon>Acetobacterales</taxon>
        <taxon>Roseomonadaceae</taxon>
        <taxon>Roseomonas</taxon>
    </lineage>
</organism>
<evidence type="ECO:0000313" key="9">
    <source>
        <dbReference type="Proteomes" id="UP001139516"/>
    </source>
</evidence>
<dbReference type="InterPro" id="IPR010998">
    <property type="entry name" value="Integrase_recombinase_N"/>
</dbReference>
<accession>A0A9X1YIE0</accession>
<name>A0A9X1YIE0_9PROT</name>
<dbReference type="Pfam" id="PF00589">
    <property type="entry name" value="Phage_integrase"/>
    <property type="match status" value="1"/>
</dbReference>
<dbReference type="RefSeq" id="WP_248668880.1">
    <property type="nucleotide sequence ID" value="NZ_JALPRX010000095.1"/>
</dbReference>
<dbReference type="InterPro" id="IPR050808">
    <property type="entry name" value="Phage_Integrase"/>
</dbReference>
<comment type="similarity">
    <text evidence="1">Belongs to the 'phage' integrase family.</text>
</comment>